<dbReference type="Pfam" id="PF13558">
    <property type="entry name" value="SbcC_Walker_B"/>
    <property type="match status" value="1"/>
</dbReference>
<keyword evidence="4" id="KW-0378">Hydrolase</keyword>
<name>A0A090K6J4_9GAMM</name>
<feature type="compositionally biased region" description="Basic and acidic residues" evidence="2">
    <location>
        <begin position="278"/>
        <end position="289"/>
    </location>
</feature>
<keyword evidence="4" id="KW-0269">Exonuclease</keyword>
<dbReference type="STRING" id="80854.MVIS_1413"/>
<dbReference type="Proteomes" id="UP000183794">
    <property type="component" value="Unassembled WGS sequence"/>
</dbReference>
<keyword evidence="1" id="KW-0175">Coiled coil</keyword>
<dbReference type="OrthoDB" id="9795626at2"/>
<organism evidence="4 5">
    <name type="scientific">Moritella viscosa</name>
    <dbReference type="NCBI Taxonomy" id="80854"/>
    <lineage>
        <taxon>Bacteria</taxon>
        <taxon>Pseudomonadati</taxon>
        <taxon>Pseudomonadota</taxon>
        <taxon>Gammaproteobacteria</taxon>
        <taxon>Alteromonadales</taxon>
        <taxon>Moritellaceae</taxon>
        <taxon>Moritella</taxon>
    </lineage>
</organism>
<dbReference type="PANTHER" id="PTHR32114:SF2">
    <property type="entry name" value="ABC TRANSPORTER ABCH.3"/>
    <property type="match status" value="1"/>
</dbReference>
<proteinExistence type="predicted"/>
<dbReference type="InterPro" id="IPR038729">
    <property type="entry name" value="Rad50/SbcC_AAA"/>
</dbReference>
<feature type="coiled-coil region" evidence="1">
    <location>
        <begin position="705"/>
        <end position="742"/>
    </location>
</feature>
<dbReference type="GO" id="GO:0006302">
    <property type="term" value="P:double-strand break repair"/>
    <property type="evidence" value="ECO:0007669"/>
    <property type="project" value="InterPro"/>
</dbReference>
<accession>A0A090K6J4</accession>
<dbReference type="Pfam" id="PF13476">
    <property type="entry name" value="AAA_23"/>
    <property type="match status" value="1"/>
</dbReference>
<evidence type="ECO:0000313" key="4">
    <source>
        <dbReference type="EMBL" id="SGY89158.1"/>
    </source>
</evidence>
<feature type="coiled-coil region" evidence="1">
    <location>
        <begin position="799"/>
        <end position="857"/>
    </location>
</feature>
<feature type="compositionally biased region" description="Polar residues" evidence="2">
    <location>
        <begin position="262"/>
        <end position="277"/>
    </location>
</feature>
<keyword evidence="4" id="KW-0540">Nuclease</keyword>
<feature type="domain" description="Rad50/SbcC-type AAA" evidence="3">
    <location>
        <begin position="5"/>
        <end position="204"/>
    </location>
</feature>
<dbReference type="KEGG" id="mvs:MVIS_1413"/>
<reference evidence="4 5" key="1">
    <citation type="submission" date="2016-11" db="EMBL/GenBank/DDBJ databases">
        <authorList>
            <person name="Jaros S."/>
            <person name="Januszkiewicz K."/>
            <person name="Wedrychowicz H."/>
        </authorList>
    </citation>
    <scope>NUCLEOTIDE SEQUENCE [LARGE SCALE GENOMIC DNA]</scope>
    <source>
        <strain evidence="4">NVI 5450</strain>
    </source>
</reference>
<feature type="coiled-coil region" evidence="1">
    <location>
        <begin position="298"/>
        <end position="325"/>
    </location>
</feature>
<evidence type="ECO:0000256" key="1">
    <source>
        <dbReference type="SAM" id="Coils"/>
    </source>
</evidence>
<dbReference type="PATRIC" id="fig|80854.5.peg.1497"/>
<dbReference type="AlphaFoldDB" id="A0A090K6J4"/>
<dbReference type="RefSeq" id="WP_045109741.1">
    <property type="nucleotide sequence ID" value="NZ_FPLD01000035.1"/>
</dbReference>
<sequence>MKIKRLSFKNINSLKGEWQLNFDQEPFLSNGLFAITGPTGAGKTTILDAICLALYHETPRLAISKSQNEVMTRNTAECAAEVEFEVQGKGYRASWSQRRAKNSTQGNLQEMKVELAEVVSGQILASQVKLKKQLVAEITGLDFSRFRKSMLLSQGEFAAFLNAPANDRAELLEELTGTEIYGQISQAVFESHNLAKAELDKLRAKADGVNLLSDEQRTEIVSEQTRVESLVIDLSQQQVSLQQQKQWREQLEKAQIGVTEAQSRLTNAEQDTASQQPELERLEKSEPAEALRLPFTHLTQANTKLAELEQNQQALQASVASAQMAVADNQLKLQSSQTQLDASKQQNKAQETLINEQIIPLDNECAQLTKEQLQFKSQRHQQNSELQTTHQNLAALTKTAETAKDTVNACQAYQQQHAQDAQLSTRLPLWQSQIQQCNQQQANVESLQQQVITNQQSLQQSLTAQQQLANNVAVNAEREQSVKEAANKALQQVSNLLAGDDLADLEQAFSQQSRLQGIVDQLPSLQQRYLTESQEFEGNQASIAGLQQQLADINVEITVKRDLFKAKKNELNDVQRLLVQEQKIASLEQLRSQLEPGQACQLCGSTAHPLVEEYQHIADSQAVQRKTQLELDLKQIEADGGELKGLLVEANTKLEHFNRRNATLQPQLTSLIEQWQDYTQQLNANLMITDSTNSQAFIQQQGLQLTQLSQRIQALKTANTQLQHAQQALTEFDKNSAELQHQIELVNRDVKATEGTEQKLTQEMQQQTLVLTELQHALTNSVRELGLTLPEWSQLDHWLVQCQQALQTWEQQAQLLQSANEQSVAAESQLTPLREQLAKLELAITQTLETLSSLSENLTAKQQQRQQLFGQRSVADARQTMQQQLAAVEQAHQACSTQGHALSNQLHAQQGELATLQQGLTQQQQESRDCLAAWQQALATSPFATEAEFNQALLPAEEKQRLLVLKSQLTANLTRCQALFEQASERLLTLEQTPLTELDIVTIVTKLDEITAQLNQGLQRQGELKQRLADDAARSADLASFYQQIKTCEADYDDKAYLHSLIGSKDGSKFRRFAQGLTLDHLVTLANQQLNRLHSRYQLQRKLASGSEALALQVVDTWLADAVRDTKTLSGGESFLVSLALALGLSDLVSHKTSIDSLFLDEGFGTLDAETLDIALDALDNLNASGKMIGVISHVEALKERIPVQVKVNKGSGLGLSSFTVVS</sequence>
<dbReference type="EMBL" id="FPLD01000035">
    <property type="protein sequence ID" value="SGY89158.1"/>
    <property type="molecule type" value="Genomic_DNA"/>
</dbReference>
<evidence type="ECO:0000256" key="2">
    <source>
        <dbReference type="SAM" id="MobiDB-lite"/>
    </source>
</evidence>
<evidence type="ECO:0000313" key="5">
    <source>
        <dbReference type="Proteomes" id="UP000183794"/>
    </source>
</evidence>
<dbReference type="Gene3D" id="3.40.50.300">
    <property type="entry name" value="P-loop containing nucleotide triphosphate hydrolases"/>
    <property type="match status" value="2"/>
</dbReference>
<dbReference type="HOGENOM" id="CLU_004785_1_0_6"/>
<feature type="region of interest" description="Disordered" evidence="2">
    <location>
        <begin position="262"/>
        <end position="289"/>
    </location>
</feature>
<dbReference type="SUPFAM" id="SSF52540">
    <property type="entry name" value="P-loop containing nucleoside triphosphate hydrolases"/>
    <property type="match status" value="1"/>
</dbReference>
<dbReference type="InterPro" id="IPR027417">
    <property type="entry name" value="P-loop_NTPase"/>
</dbReference>
<dbReference type="GO" id="GO:0016887">
    <property type="term" value="F:ATP hydrolysis activity"/>
    <property type="evidence" value="ECO:0007669"/>
    <property type="project" value="InterPro"/>
</dbReference>
<dbReference type="GO" id="GO:0004527">
    <property type="term" value="F:exonuclease activity"/>
    <property type="evidence" value="ECO:0007669"/>
    <property type="project" value="UniProtKB-KW"/>
</dbReference>
<dbReference type="PANTHER" id="PTHR32114">
    <property type="entry name" value="ABC TRANSPORTER ABCH.3"/>
    <property type="match status" value="1"/>
</dbReference>
<gene>
    <name evidence="4" type="ORF">NVI5450_0957</name>
</gene>
<evidence type="ECO:0000259" key="3">
    <source>
        <dbReference type="Pfam" id="PF13476"/>
    </source>
</evidence>
<protein>
    <submittedName>
        <fullName evidence="4">Putative ATP-dependent dsDNA exonuclease</fullName>
    </submittedName>
</protein>